<organism evidence="8 9">
    <name type="scientific">Penicillium frequentans</name>
    <dbReference type="NCBI Taxonomy" id="3151616"/>
    <lineage>
        <taxon>Eukaryota</taxon>
        <taxon>Fungi</taxon>
        <taxon>Dikarya</taxon>
        <taxon>Ascomycota</taxon>
        <taxon>Pezizomycotina</taxon>
        <taxon>Eurotiomycetes</taxon>
        <taxon>Eurotiomycetidae</taxon>
        <taxon>Eurotiales</taxon>
        <taxon>Aspergillaceae</taxon>
        <taxon>Penicillium</taxon>
    </lineage>
</organism>
<dbReference type="PANTHER" id="PTHR47256:SF10">
    <property type="entry name" value="ZN(II)2CYS6 TRANSCRIPTION FACTOR (EUROFUNG)"/>
    <property type="match status" value="1"/>
</dbReference>
<protein>
    <recommendedName>
        <fullName evidence="7">Zn(2)-C6 fungal-type domain-containing protein</fullName>
    </recommendedName>
</protein>
<reference evidence="8 9" key="1">
    <citation type="journal article" date="2023" name="IMA Fungus">
        <title>Comparative genomic study of the Penicillium genus elucidates a diverse pangenome and 15 lateral gene transfer events.</title>
        <authorList>
            <person name="Petersen C."/>
            <person name="Sorensen T."/>
            <person name="Nielsen M.R."/>
            <person name="Sondergaard T.E."/>
            <person name="Sorensen J.L."/>
            <person name="Fitzpatrick D.A."/>
            <person name="Frisvad J.C."/>
            <person name="Nielsen K.L."/>
        </authorList>
    </citation>
    <scope>NUCLEOTIDE SEQUENCE [LARGE SCALE GENOMIC DNA]</scope>
    <source>
        <strain evidence="8 9">IBT 35679</strain>
    </source>
</reference>
<comment type="caution">
    <text evidence="8">The sequence shown here is derived from an EMBL/GenBank/DDBJ whole genome shotgun (WGS) entry which is preliminary data.</text>
</comment>
<dbReference type="InterPro" id="IPR036864">
    <property type="entry name" value="Zn2-C6_fun-type_DNA-bd_sf"/>
</dbReference>
<accession>A0AAD6D4S8</accession>
<dbReference type="PROSITE" id="PS50048">
    <property type="entry name" value="ZN2_CY6_FUNGAL_2"/>
    <property type="match status" value="1"/>
</dbReference>
<feature type="region of interest" description="Disordered" evidence="6">
    <location>
        <begin position="128"/>
        <end position="147"/>
    </location>
</feature>
<keyword evidence="4" id="KW-0539">Nucleus</keyword>
<dbReference type="CDD" id="cd00067">
    <property type="entry name" value="GAL4"/>
    <property type="match status" value="1"/>
</dbReference>
<dbReference type="PANTHER" id="PTHR47256">
    <property type="entry name" value="ZN(II)2CYS6 TRANSCRIPTION FACTOR (EUROFUNG)-RELATED"/>
    <property type="match status" value="1"/>
</dbReference>
<evidence type="ECO:0000256" key="4">
    <source>
        <dbReference type="ARBA" id="ARBA00023242"/>
    </source>
</evidence>
<dbReference type="CDD" id="cd12148">
    <property type="entry name" value="fungal_TF_MHR"/>
    <property type="match status" value="1"/>
</dbReference>
<dbReference type="AlphaFoldDB" id="A0AAD6D4S8"/>
<name>A0AAD6D4S8_9EURO</name>
<dbReference type="Proteomes" id="UP001220324">
    <property type="component" value="Unassembled WGS sequence"/>
</dbReference>
<evidence type="ECO:0000313" key="9">
    <source>
        <dbReference type="Proteomes" id="UP001220324"/>
    </source>
</evidence>
<feature type="domain" description="Zn(2)-C6 fungal-type" evidence="7">
    <location>
        <begin position="31"/>
        <end position="60"/>
    </location>
</feature>
<evidence type="ECO:0000259" key="7">
    <source>
        <dbReference type="PROSITE" id="PS50048"/>
    </source>
</evidence>
<feature type="coiled-coil region" evidence="5">
    <location>
        <begin position="62"/>
        <end position="96"/>
    </location>
</feature>
<dbReference type="EMBL" id="JAQIZZ010000002">
    <property type="protein sequence ID" value="KAJ5552593.1"/>
    <property type="molecule type" value="Genomic_DNA"/>
</dbReference>
<gene>
    <name evidence="8" type="ORF">N7494_001971</name>
</gene>
<dbReference type="SMART" id="SM00066">
    <property type="entry name" value="GAL4"/>
    <property type="match status" value="1"/>
</dbReference>
<evidence type="ECO:0000256" key="5">
    <source>
        <dbReference type="SAM" id="Coils"/>
    </source>
</evidence>
<dbReference type="GO" id="GO:0000981">
    <property type="term" value="F:DNA-binding transcription factor activity, RNA polymerase II-specific"/>
    <property type="evidence" value="ECO:0007669"/>
    <property type="project" value="InterPro"/>
</dbReference>
<dbReference type="SUPFAM" id="SSF57701">
    <property type="entry name" value="Zn2/Cys6 DNA-binding domain"/>
    <property type="match status" value="1"/>
</dbReference>
<evidence type="ECO:0000313" key="8">
    <source>
        <dbReference type="EMBL" id="KAJ5552593.1"/>
    </source>
</evidence>
<dbReference type="InterPro" id="IPR001138">
    <property type="entry name" value="Zn2Cys6_DnaBD"/>
</dbReference>
<dbReference type="Gene3D" id="4.10.240.10">
    <property type="entry name" value="Zn(2)-C6 fungal-type DNA-binding domain"/>
    <property type="match status" value="1"/>
</dbReference>
<dbReference type="GO" id="GO:0003677">
    <property type="term" value="F:DNA binding"/>
    <property type="evidence" value="ECO:0007669"/>
    <property type="project" value="UniProtKB-KW"/>
</dbReference>
<dbReference type="GO" id="GO:0008270">
    <property type="term" value="F:zinc ion binding"/>
    <property type="evidence" value="ECO:0007669"/>
    <property type="project" value="InterPro"/>
</dbReference>
<sequence length="249" mass="27696">MAPPKLLAPTPGHPHKTKDHIITPSTKATTACSSCQKRKIRCIGGIPCLPCQNAKIDCVSNLENDGRRKITLKRKIEALEQDRNLLMQLVDTIREDNKEKCPSVLDLIRSNAPLDEIKLYLAGSLDQSNADNAPPKRQESVGSSASTPRNVMDVKRICDTPIYAVPAQPWTSVSSDDALVSHLISLHFTWNGITSNWIDRDLFLRDMRSGNVDAKFCSPLLVNSILAMACIGLKPWLYQETPAREEHIF</sequence>
<keyword evidence="3" id="KW-0804">Transcription</keyword>
<evidence type="ECO:0000256" key="6">
    <source>
        <dbReference type="SAM" id="MobiDB-lite"/>
    </source>
</evidence>
<evidence type="ECO:0000256" key="1">
    <source>
        <dbReference type="ARBA" id="ARBA00023015"/>
    </source>
</evidence>
<dbReference type="Pfam" id="PF00172">
    <property type="entry name" value="Zn_clus"/>
    <property type="match status" value="1"/>
</dbReference>
<keyword evidence="9" id="KW-1185">Reference proteome</keyword>
<evidence type="ECO:0000256" key="2">
    <source>
        <dbReference type="ARBA" id="ARBA00023125"/>
    </source>
</evidence>
<evidence type="ECO:0000256" key="3">
    <source>
        <dbReference type="ARBA" id="ARBA00023163"/>
    </source>
</evidence>
<proteinExistence type="predicted"/>
<keyword evidence="2" id="KW-0238">DNA-binding</keyword>
<dbReference type="InterPro" id="IPR053187">
    <property type="entry name" value="Notoamide_regulator"/>
</dbReference>
<keyword evidence="5" id="KW-0175">Coiled coil</keyword>
<keyword evidence="1" id="KW-0805">Transcription regulation</keyword>